<comment type="caution">
    <text evidence="4">The sequence shown here is derived from an EMBL/GenBank/DDBJ whole genome shotgun (WGS) entry which is preliminary data.</text>
</comment>
<organism evidence="4 5">
    <name type="scientific">Winogradskyella immobilis</name>
    <dbReference type="NCBI Taxonomy" id="2816852"/>
    <lineage>
        <taxon>Bacteria</taxon>
        <taxon>Pseudomonadati</taxon>
        <taxon>Bacteroidota</taxon>
        <taxon>Flavobacteriia</taxon>
        <taxon>Flavobacteriales</taxon>
        <taxon>Flavobacteriaceae</taxon>
        <taxon>Winogradskyella</taxon>
    </lineage>
</organism>
<dbReference type="Proteomes" id="UP000778797">
    <property type="component" value="Unassembled WGS sequence"/>
</dbReference>
<dbReference type="RefSeq" id="WP_227477943.1">
    <property type="nucleotide sequence ID" value="NZ_JAFMPT010000023.1"/>
</dbReference>
<proteinExistence type="predicted"/>
<feature type="signal peptide" evidence="2">
    <location>
        <begin position="1"/>
        <end position="22"/>
    </location>
</feature>
<keyword evidence="5" id="KW-1185">Reference proteome</keyword>
<evidence type="ECO:0000313" key="5">
    <source>
        <dbReference type="Proteomes" id="UP000778797"/>
    </source>
</evidence>
<dbReference type="SUPFAM" id="SSF55486">
    <property type="entry name" value="Metalloproteases ('zincins'), catalytic domain"/>
    <property type="match status" value="1"/>
</dbReference>
<protein>
    <submittedName>
        <fullName evidence="4">T9SS type A sorting domain-containing protein</fullName>
    </submittedName>
</protein>
<reference evidence="4" key="1">
    <citation type="submission" date="2021-03" db="EMBL/GenBank/DDBJ databases">
        <authorList>
            <person name="Ping X."/>
        </authorList>
    </citation>
    <scope>NUCLEOTIDE SEQUENCE</scope>
    <source>
        <strain evidence="4">E313</strain>
    </source>
</reference>
<name>A0ABS8ER15_9FLAO</name>
<keyword evidence="1 2" id="KW-0732">Signal</keyword>
<feature type="chain" id="PRO_5046230157" evidence="2">
    <location>
        <begin position="23"/>
        <end position="445"/>
    </location>
</feature>
<feature type="domain" description="Secretion system C-terminal sorting" evidence="3">
    <location>
        <begin position="366"/>
        <end position="434"/>
    </location>
</feature>
<dbReference type="NCBIfam" id="TIGR04183">
    <property type="entry name" value="Por_Secre_tail"/>
    <property type="match status" value="1"/>
</dbReference>
<dbReference type="InterPro" id="IPR026444">
    <property type="entry name" value="Secre_tail"/>
</dbReference>
<evidence type="ECO:0000256" key="2">
    <source>
        <dbReference type="SAM" id="SignalP"/>
    </source>
</evidence>
<reference evidence="4" key="2">
    <citation type="submission" date="2021-10" db="EMBL/GenBank/DDBJ databases">
        <title>Genome of Winogradskyella sp. E313.</title>
        <authorList>
            <person name="Zhou Y."/>
        </authorList>
    </citation>
    <scope>NUCLEOTIDE SEQUENCE</scope>
    <source>
        <strain evidence="4">E313</strain>
    </source>
</reference>
<sequence length="445" mass="48418">MKKTIKFFICILILIITSSSFSQIDIEQKNIDWDVCKYYPTKESNKISIARSEFVKNRMENRLTPCSNFIIDFDAGFDANPAAKAAFQFAADIWSNQLDSPVPIRVDANFGPLDPGVLGGAGPNGLVGLTFDGGVTATFFARALAEQILGIETTDTNDPNDPNDDENPSNDIIATFSSTANFYFGTDENTPSNQIDFVTVVLHELGHGLGILGLGNVNDTDAMGDPQTPTLGFINPGGFPSVWDEFIENGSGTSILDFGDPSADLLREFTSNDLFSNGPITTFQNNGILPSIYAPDPFRSGSSYSHWDEDIYPPGNLNSLMTPFVSNGEAIHDPGTVTLGFMEDMGWTLCNFTLSSSEIVIEDIAISPNPFTERLTINLPSNLRNDNFNISITDLNGRVIINQDMSASNGEITLPNLNSLKASLYFITVESLDSGASFTDKIIKR</sequence>
<dbReference type="EMBL" id="JAFMPT010000023">
    <property type="protein sequence ID" value="MCC1485451.1"/>
    <property type="molecule type" value="Genomic_DNA"/>
</dbReference>
<evidence type="ECO:0000313" key="4">
    <source>
        <dbReference type="EMBL" id="MCC1485451.1"/>
    </source>
</evidence>
<evidence type="ECO:0000256" key="1">
    <source>
        <dbReference type="ARBA" id="ARBA00022729"/>
    </source>
</evidence>
<evidence type="ECO:0000259" key="3">
    <source>
        <dbReference type="Pfam" id="PF18962"/>
    </source>
</evidence>
<accession>A0ABS8ER15</accession>
<dbReference type="Pfam" id="PF18962">
    <property type="entry name" value="Por_Secre_tail"/>
    <property type="match status" value="1"/>
</dbReference>
<dbReference type="InterPro" id="IPR024079">
    <property type="entry name" value="MetalloPept_cat_dom_sf"/>
</dbReference>
<dbReference type="Gene3D" id="3.40.390.10">
    <property type="entry name" value="Collagenase (Catalytic Domain)"/>
    <property type="match status" value="1"/>
</dbReference>
<gene>
    <name evidence="4" type="ORF">J1C55_12670</name>
</gene>